<gene>
    <name evidence="1" type="ORF">ZHAS_00017530</name>
</gene>
<dbReference type="AlphaFoldDB" id="A0A084WGT3"/>
<protein>
    <submittedName>
        <fullName evidence="1 2">Uncharacterized protein</fullName>
    </submittedName>
</protein>
<dbReference type="EMBL" id="KE525345">
    <property type="protein sequence ID" value="KFB49427.1"/>
    <property type="molecule type" value="Genomic_DNA"/>
</dbReference>
<reference evidence="1 3" key="1">
    <citation type="journal article" date="2014" name="BMC Genomics">
        <title>Genome sequence of Anopheles sinensis provides insight into genetics basis of mosquito competence for malaria parasites.</title>
        <authorList>
            <person name="Zhou D."/>
            <person name="Zhang D."/>
            <person name="Ding G."/>
            <person name="Shi L."/>
            <person name="Hou Q."/>
            <person name="Ye Y."/>
            <person name="Xu Y."/>
            <person name="Zhou H."/>
            <person name="Xiong C."/>
            <person name="Li S."/>
            <person name="Yu J."/>
            <person name="Hong S."/>
            <person name="Yu X."/>
            <person name="Zou P."/>
            <person name="Chen C."/>
            <person name="Chang X."/>
            <person name="Wang W."/>
            <person name="Lv Y."/>
            <person name="Sun Y."/>
            <person name="Ma L."/>
            <person name="Shen B."/>
            <person name="Zhu C."/>
        </authorList>
    </citation>
    <scope>NUCLEOTIDE SEQUENCE [LARGE SCALE GENOMIC DNA]</scope>
</reference>
<evidence type="ECO:0000313" key="1">
    <source>
        <dbReference type="EMBL" id="KFB49427.1"/>
    </source>
</evidence>
<keyword evidence="3" id="KW-1185">Reference proteome</keyword>
<organism evidence="1">
    <name type="scientific">Anopheles sinensis</name>
    <name type="common">Mosquito</name>
    <dbReference type="NCBI Taxonomy" id="74873"/>
    <lineage>
        <taxon>Eukaryota</taxon>
        <taxon>Metazoa</taxon>
        <taxon>Ecdysozoa</taxon>
        <taxon>Arthropoda</taxon>
        <taxon>Hexapoda</taxon>
        <taxon>Insecta</taxon>
        <taxon>Pterygota</taxon>
        <taxon>Neoptera</taxon>
        <taxon>Endopterygota</taxon>
        <taxon>Diptera</taxon>
        <taxon>Nematocera</taxon>
        <taxon>Culicoidea</taxon>
        <taxon>Culicidae</taxon>
        <taxon>Anophelinae</taxon>
        <taxon>Anopheles</taxon>
    </lineage>
</organism>
<dbReference type="EMBL" id="ATLV01023714">
    <property type="status" value="NOT_ANNOTATED_CDS"/>
    <property type="molecule type" value="Genomic_DNA"/>
</dbReference>
<dbReference type="VEuPathDB" id="VectorBase:ASIC017530"/>
<proteinExistence type="predicted"/>
<name>A0A084WGT3_ANOSI</name>
<evidence type="ECO:0000313" key="3">
    <source>
        <dbReference type="Proteomes" id="UP000030765"/>
    </source>
</evidence>
<accession>A0A084WGT3</accession>
<sequence>MRLLRLLADGFVSVPGKPAEKRPQPHYAVTPFGKTVLEGEEVPNMHALTNRSTDGNNIFDEQSKGGFFRRQVLEWVERDFLREMKFFQTTLPQTSHLPHGFVVFDQRNNSGCPNPSKANPVLEDLGTCSSRRRATSNHNFVVIPVYRVCVPFPLAST</sequence>
<dbReference type="EnsemblMetazoa" id="ASIC017530-RA">
    <property type="protein sequence ID" value="ASIC017530-PA"/>
    <property type="gene ID" value="ASIC017530"/>
</dbReference>
<dbReference type="Proteomes" id="UP000030765">
    <property type="component" value="Unassembled WGS sequence"/>
</dbReference>
<reference evidence="2" key="2">
    <citation type="submission" date="2020-05" db="UniProtKB">
        <authorList>
            <consortium name="EnsemblMetazoa"/>
        </authorList>
    </citation>
    <scope>IDENTIFICATION</scope>
</reference>
<evidence type="ECO:0000313" key="2">
    <source>
        <dbReference type="EnsemblMetazoa" id="ASIC017530-PA"/>
    </source>
</evidence>